<dbReference type="InterPro" id="IPR013792">
    <property type="entry name" value="RNA3'P_cycl/enolpyr_Trfase_a/b"/>
</dbReference>
<comment type="similarity">
    <text evidence="2">Belongs to the RNA 3'-terminal cyclase family. Type 2 subfamily.</text>
</comment>
<keyword evidence="8" id="KW-1185">Reference proteome</keyword>
<evidence type="ECO:0000256" key="3">
    <source>
        <dbReference type="ARBA" id="ARBA00022517"/>
    </source>
</evidence>
<dbReference type="Gene3D" id="3.30.360.20">
    <property type="entry name" value="RNA 3'-terminal phosphate cyclase, insert domain"/>
    <property type="match status" value="1"/>
</dbReference>
<organism evidence="7 8">
    <name type="scientific">Cordylochernes scorpioides</name>
    <dbReference type="NCBI Taxonomy" id="51811"/>
    <lineage>
        <taxon>Eukaryota</taxon>
        <taxon>Metazoa</taxon>
        <taxon>Ecdysozoa</taxon>
        <taxon>Arthropoda</taxon>
        <taxon>Chelicerata</taxon>
        <taxon>Arachnida</taxon>
        <taxon>Pseudoscorpiones</taxon>
        <taxon>Cheliferoidea</taxon>
        <taxon>Chernetidae</taxon>
        <taxon>Cordylochernes</taxon>
    </lineage>
</organism>
<dbReference type="InterPro" id="IPR020719">
    <property type="entry name" value="RNA3'_term_phos_cycl-like_CS"/>
</dbReference>
<accession>A0ABY6JVM8</accession>
<dbReference type="InterPro" id="IPR013791">
    <property type="entry name" value="RNA3'-term_phos_cycl_insert"/>
</dbReference>
<dbReference type="InterPro" id="IPR016443">
    <property type="entry name" value="RNA3'_term_phos_cyc_type_2"/>
</dbReference>
<dbReference type="NCBIfam" id="TIGR03400">
    <property type="entry name" value="18S_RNA_Rcl1p"/>
    <property type="match status" value="1"/>
</dbReference>
<dbReference type="PROSITE" id="PS01287">
    <property type="entry name" value="RTC"/>
    <property type="match status" value="1"/>
</dbReference>
<name>A0ABY6JVM8_9ARAC</name>
<dbReference type="SUPFAM" id="SSF55205">
    <property type="entry name" value="EPT/RTPC-like"/>
    <property type="match status" value="1"/>
</dbReference>
<dbReference type="Gene3D" id="3.65.10.20">
    <property type="entry name" value="RNA 3'-terminal phosphate cyclase domain"/>
    <property type="match status" value="1"/>
</dbReference>
<comment type="subcellular location">
    <subcellularLocation>
        <location evidence="1">Nucleus</location>
        <location evidence="1">Nucleolus</location>
    </subcellularLocation>
</comment>
<dbReference type="InterPro" id="IPR036553">
    <property type="entry name" value="RPTC_insert"/>
</dbReference>
<feature type="domain" description="RNA 3'-terminal phosphate cyclase insert" evidence="6">
    <location>
        <begin position="212"/>
        <end position="318"/>
    </location>
</feature>
<evidence type="ECO:0000259" key="6">
    <source>
        <dbReference type="Pfam" id="PF05189"/>
    </source>
</evidence>
<dbReference type="InterPro" id="IPR037136">
    <property type="entry name" value="RNA3'_phos_cyclase_dom_sf"/>
</dbReference>
<dbReference type="InterPro" id="IPR000228">
    <property type="entry name" value="RNA3'_term_phos_cyc"/>
</dbReference>
<sequence length="354" mass="38681">MEKGIKFHTSNYFRQKLVLSVLSIKSIIIKDIRVDEDGLAGKIQPWVVSATNPQQICVLTVTSVNVLPHVRRCPDFEVNFLELLHKLMDGSYIKTNETGTKVNFRPGKLLGGKIEFTCHNSRPIGYYLEHILALGPFGRTPFHLVLKGITNDNTHVSVDRLKRTCLPILSHFLGTNEGLELTVTKRGLAPDGGGAVVFKCPCKRQLRPVRLTDPGLFKRIGGLAYTSRVNPTLSNRVIEAAKSALPPEMANVFIKTQHSKKNLSGRSPGFGLCMVAETSTGIFVAAEKTSAPPNARDEPPTIPEDLGAEVAAQLRKEMSVLSCVDHAAQPLALMLMALGPQDVSKLLMPPVGHL</sequence>
<dbReference type="Pfam" id="PF05189">
    <property type="entry name" value="RTC_insert"/>
    <property type="match status" value="1"/>
</dbReference>
<evidence type="ECO:0000256" key="4">
    <source>
        <dbReference type="ARBA" id="ARBA00023242"/>
    </source>
</evidence>
<reference evidence="7 8" key="1">
    <citation type="submission" date="2022-01" db="EMBL/GenBank/DDBJ databases">
        <title>A chromosomal length assembly of Cordylochernes scorpioides.</title>
        <authorList>
            <person name="Zeh D."/>
            <person name="Zeh J."/>
        </authorList>
    </citation>
    <scope>NUCLEOTIDE SEQUENCE [LARGE SCALE GENOMIC DNA]</scope>
    <source>
        <strain evidence="7">IN4F17</strain>
        <tissue evidence="7">Whole Body</tissue>
    </source>
</reference>
<dbReference type="InterPro" id="IPR023797">
    <property type="entry name" value="RNA3'_phos_cyclase_dom"/>
</dbReference>
<feature type="domain" description="RNA 3'-terminal phosphate cyclase" evidence="5">
    <location>
        <begin position="75"/>
        <end position="341"/>
    </location>
</feature>
<dbReference type="EMBL" id="CP092863">
    <property type="protein sequence ID" value="UYV60642.1"/>
    <property type="molecule type" value="Genomic_DNA"/>
</dbReference>
<evidence type="ECO:0000256" key="2">
    <source>
        <dbReference type="ARBA" id="ARBA00007089"/>
    </source>
</evidence>
<evidence type="ECO:0000256" key="1">
    <source>
        <dbReference type="ARBA" id="ARBA00004604"/>
    </source>
</evidence>
<evidence type="ECO:0000313" key="7">
    <source>
        <dbReference type="EMBL" id="UYV60642.1"/>
    </source>
</evidence>
<dbReference type="PANTHER" id="PTHR11096">
    <property type="entry name" value="RNA 3' TERMINAL PHOSPHATE CYCLASE"/>
    <property type="match status" value="1"/>
</dbReference>
<evidence type="ECO:0000259" key="5">
    <source>
        <dbReference type="Pfam" id="PF01137"/>
    </source>
</evidence>
<gene>
    <name evidence="7" type="ORF">LAZ67_1001748</name>
</gene>
<dbReference type="Proteomes" id="UP001235939">
    <property type="component" value="Chromosome 01"/>
</dbReference>
<proteinExistence type="inferred from homology"/>
<evidence type="ECO:0000313" key="8">
    <source>
        <dbReference type="Proteomes" id="UP001235939"/>
    </source>
</evidence>
<keyword evidence="4" id="KW-0539">Nucleus</keyword>
<dbReference type="PANTHER" id="PTHR11096:SF1">
    <property type="entry name" value="RNA 3'-TERMINAL PHOSPHATE CYCLASE-LIKE PROTEIN"/>
    <property type="match status" value="1"/>
</dbReference>
<keyword evidence="3" id="KW-0690">Ribosome biogenesis</keyword>
<protein>
    <submittedName>
        <fullName evidence="7">RCL1</fullName>
    </submittedName>
</protein>
<dbReference type="Pfam" id="PF01137">
    <property type="entry name" value="RTC"/>
    <property type="match status" value="1"/>
</dbReference>